<organism evidence="7 8">
    <name type="scientific">Paeniglutamicibacter antarcticus</name>
    <dbReference type="NCBI Taxonomy" id="494023"/>
    <lineage>
        <taxon>Bacteria</taxon>
        <taxon>Bacillati</taxon>
        <taxon>Actinomycetota</taxon>
        <taxon>Actinomycetes</taxon>
        <taxon>Micrococcales</taxon>
        <taxon>Micrococcaceae</taxon>
        <taxon>Paeniglutamicibacter</taxon>
    </lineage>
</organism>
<evidence type="ECO:0000256" key="3">
    <source>
        <dbReference type="ARBA" id="ARBA00022989"/>
    </source>
</evidence>
<feature type="domain" description="Integral membrane bound transporter" evidence="6">
    <location>
        <begin position="212"/>
        <end position="336"/>
    </location>
</feature>
<proteinExistence type="predicted"/>
<evidence type="ECO:0000256" key="2">
    <source>
        <dbReference type="ARBA" id="ARBA00022692"/>
    </source>
</evidence>
<dbReference type="RefSeq" id="WP_210102040.1">
    <property type="nucleotide sequence ID" value="NZ_BAABLK010000088.1"/>
</dbReference>
<accession>A0ABP9TS79</accession>
<evidence type="ECO:0000256" key="5">
    <source>
        <dbReference type="SAM" id="Phobius"/>
    </source>
</evidence>
<feature type="transmembrane region" description="Helical" evidence="5">
    <location>
        <begin position="72"/>
        <end position="91"/>
    </location>
</feature>
<dbReference type="InterPro" id="IPR049453">
    <property type="entry name" value="Memb_transporter_dom"/>
</dbReference>
<name>A0ABP9TS79_9MICC</name>
<evidence type="ECO:0000256" key="1">
    <source>
        <dbReference type="ARBA" id="ARBA00004141"/>
    </source>
</evidence>
<feature type="transmembrane region" description="Helical" evidence="5">
    <location>
        <begin position="20"/>
        <end position="37"/>
    </location>
</feature>
<keyword evidence="3 5" id="KW-1133">Transmembrane helix</keyword>
<feature type="transmembrane region" description="Helical" evidence="5">
    <location>
        <begin position="97"/>
        <end position="121"/>
    </location>
</feature>
<protein>
    <submittedName>
        <fullName evidence="7">FUSC family protein</fullName>
    </submittedName>
</protein>
<reference evidence="8" key="1">
    <citation type="journal article" date="2019" name="Int. J. Syst. Evol. Microbiol.">
        <title>The Global Catalogue of Microorganisms (GCM) 10K type strain sequencing project: providing services to taxonomists for standard genome sequencing and annotation.</title>
        <authorList>
            <consortium name="The Broad Institute Genomics Platform"/>
            <consortium name="The Broad Institute Genome Sequencing Center for Infectious Disease"/>
            <person name="Wu L."/>
            <person name="Ma J."/>
        </authorList>
    </citation>
    <scope>NUCLEOTIDE SEQUENCE [LARGE SCALE GENOMIC DNA]</scope>
    <source>
        <strain evidence="8">JCM 18952</strain>
    </source>
</reference>
<keyword evidence="4 5" id="KW-0472">Membrane</keyword>
<feature type="transmembrane region" description="Helical" evidence="5">
    <location>
        <begin position="151"/>
        <end position="171"/>
    </location>
</feature>
<feature type="transmembrane region" description="Helical" evidence="5">
    <location>
        <begin position="326"/>
        <end position="346"/>
    </location>
</feature>
<dbReference type="Pfam" id="PF13515">
    <property type="entry name" value="FUSC_2"/>
    <property type="match status" value="1"/>
</dbReference>
<evidence type="ECO:0000313" key="8">
    <source>
        <dbReference type="Proteomes" id="UP001501257"/>
    </source>
</evidence>
<feature type="transmembrane region" description="Helical" evidence="5">
    <location>
        <begin position="198"/>
        <end position="216"/>
    </location>
</feature>
<gene>
    <name evidence="7" type="ORF">GCM10025778_32670</name>
</gene>
<dbReference type="EMBL" id="BAABLK010000088">
    <property type="protein sequence ID" value="GAA5228728.1"/>
    <property type="molecule type" value="Genomic_DNA"/>
</dbReference>
<feature type="transmembrane region" description="Helical" evidence="5">
    <location>
        <begin position="298"/>
        <end position="320"/>
    </location>
</feature>
<evidence type="ECO:0000313" key="7">
    <source>
        <dbReference type="EMBL" id="GAA5228728.1"/>
    </source>
</evidence>
<evidence type="ECO:0000256" key="4">
    <source>
        <dbReference type="ARBA" id="ARBA00023136"/>
    </source>
</evidence>
<comment type="subcellular location">
    <subcellularLocation>
        <location evidence="1">Membrane</location>
        <topology evidence="1">Multi-pass membrane protein</topology>
    </subcellularLocation>
</comment>
<dbReference type="Proteomes" id="UP001501257">
    <property type="component" value="Unassembled WGS sequence"/>
</dbReference>
<comment type="caution">
    <text evidence="7">The sequence shown here is derived from an EMBL/GenBank/DDBJ whole genome shotgun (WGS) entry which is preliminary data.</text>
</comment>
<keyword evidence="2 5" id="KW-0812">Transmembrane</keyword>
<feature type="transmembrane region" description="Helical" evidence="5">
    <location>
        <begin position="43"/>
        <end position="60"/>
    </location>
</feature>
<evidence type="ECO:0000259" key="6">
    <source>
        <dbReference type="Pfam" id="PF13515"/>
    </source>
</evidence>
<sequence>MGDKFGSLLSLGPANNDQWVALRTAVGIFLPLFGLLALDRLDLMVFVIFGAFTGVYGRVQGYGNRLAAQAKAGTLFLVVIAAAALASHYLVNHDDLMAGTWMVVGLTTVVSGICSVSTGYLRLRPAGSLFHIFAFAAIASMPHQPPPVDSLIAALAAVLLSVVLGFSGMIFTKGASWGPCNAGAPLSRPVRIAIWNEAWLYMLAAGLAGIIANLLAPALSTGHSYWAMVAAVVPLVGHTTRHRVRRGVHRILGTLTGLLAMAAVIALDPPVWALLAMIGLLQFGAEMFIARNYFLGQIFVTPLALVGVSVGSGLDTALLYDRMLETIIGAVIGMLVVLVGSVYGTWVRRRLLPADPGTSAQPM</sequence>
<keyword evidence="8" id="KW-1185">Reference proteome</keyword>